<proteinExistence type="predicted"/>
<dbReference type="AlphaFoldDB" id="A0A0B2UWW1"/>
<name>A0A0B2UWW1_TOXCA</name>
<dbReference type="PROSITE" id="PS51257">
    <property type="entry name" value="PROKAR_LIPOPROTEIN"/>
    <property type="match status" value="1"/>
</dbReference>
<keyword evidence="4" id="KW-1185">Reference proteome</keyword>
<evidence type="ECO:0000313" key="3">
    <source>
        <dbReference type="EMBL" id="KHN73345.1"/>
    </source>
</evidence>
<feature type="chain" id="PRO_5002076654" description="BED-type domain-containing protein" evidence="2">
    <location>
        <begin position="21"/>
        <end position="181"/>
    </location>
</feature>
<gene>
    <name evidence="3" type="ORF">Tcan_15193</name>
</gene>
<dbReference type="OrthoDB" id="10057873at2759"/>
<reference evidence="3 4" key="1">
    <citation type="submission" date="2014-11" db="EMBL/GenBank/DDBJ databases">
        <title>Genetic blueprint of the zoonotic pathogen Toxocara canis.</title>
        <authorList>
            <person name="Zhu X.-Q."/>
            <person name="Korhonen P.K."/>
            <person name="Cai H."/>
            <person name="Young N.D."/>
            <person name="Nejsum P."/>
            <person name="von Samson-Himmelstjerna G."/>
            <person name="Boag P.R."/>
            <person name="Tan P."/>
            <person name="Li Q."/>
            <person name="Min J."/>
            <person name="Yang Y."/>
            <person name="Wang X."/>
            <person name="Fang X."/>
            <person name="Hall R.S."/>
            <person name="Hofmann A."/>
            <person name="Sternberg P.W."/>
            <person name="Jex A.R."/>
            <person name="Gasser R.B."/>
        </authorList>
    </citation>
    <scope>NUCLEOTIDE SEQUENCE [LARGE SCALE GENOMIC DNA]</scope>
    <source>
        <strain evidence="3">PN_DK_2014</strain>
    </source>
</reference>
<evidence type="ECO:0000256" key="2">
    <source>
        <dbReference type="SAM" id="SignalP"/>
    </source>
</evidence>
<dbReference type="EMBL" id="JPKZ01003123">
    <property type="protein sequence ID" value="KHN73345.1"/>
    <property type="molecule type" value="Genomic_DNA"/>
</dbReference>
<feature type="signal peptide" evidence="2">
    <location>
        <begin position="1"/>
        <end position="20"/>
    </location>
</feature>
<accession>A0A0B2UWW1</accession>
<evidence type="ECO:0008006" key="5">
    <source>
        <dbReference type="Google" id="ProtNLM"/>
    </source>
</evidence>
<comment type="caution">
    <text evidence="3">The sequence shown here is derived from an EMBL/GenBank/DDBJ whole genome shotgun (WGS) entry which is preliminary data.</text>
</comment>
<feature type="compositionally biased region" description="Polar residues" evidence="1">
    <location>
        <begin position="148"/>
        <end position="157"/>
    </location>
</feature>
<protein>
    <recommendedName>
        <fullName evidence="5">BED-type domain-containing protein</fullName>
    </recommendedName>
</protein>
<dbReference type="Proteomes" id="UP000031036">
    <property type="component" value="Unassembled WGS sequence"/>
</dbReference>
<organism evidence="3 4">
    <name type="scientific">Toxocara canis</name>
    <name type="common">Canine roundworm</name>
    <dbReference type="NCBI Taxonomy" id="6265"/>
    <lineage>
        <taxon>Eukaryota</taxon>
        <taxon>Metazoa</taxon>
        <taxon>Ecdysozoa</taxon>
        <taxon>Nematoda</taxon>
        <taxon>Chromadorea</taxon>
        <taxon>Rhabditida</taxon>
        <taxon>Spirurina</taxon>
        <taxon>Ascaridomorpha</taxon>
        <taxon>Ascaridoidea</taxon>
        <taxon>Toxocaridae</taxon>
        <taxon>Toxocara</taxon>
    </lineage>
</organism>
<sequence length="181" mass="19581">MASYRYLIVVFLLVLASVIACNVTNGARHLTSAWNVFTAKVHEVVQGGYKCPRCGGRELVGLNTTNAVEHLKVRHEAEYAQVVQELNHREHPVKRAAPSTTLEESWRMSDAKSDASAGGWVGSSGTGWSSSPAGSFGGSSASGWGSNLGKNNRTARANSGYDKEKSEGYLKTRFTGWIMNE</sequence>
<feature type="region of interest" description="Disordered" evidence="1">
    <location>
        <begin position="131"/>
        <end position="164"/>
    </location>
</feature>
<keyword evidence="2" id="KW-0732">Signal</keyword>
<evidence type="ECO:0000313" key="4">
    <source>
        <dbReference type="Proteomes" id="UP000031036"/>
    </source>
</evidence>
<evidence type="ECO:0000256" key="1">
    <source>
        <dbReference type="SAM" id="MobiDB-lite"/>
    </source>
</evidence>
<feature type="compositionally biased region" description="Low complexity" evidence="1">
    <location>
        <begin position="131"/>
        <end position="145"/>
    </location>
</feature>